<keyword evidence="1" id="KW-1133">Transmembrane helix</keyword>
<dbReference type="EMBL" id="LFRF01000012">
    <property type="protein sequence ID" value="KND90492.1"/>
    <property type="molecule type" value="Genomic_DNA"/>
</dbReference>
<evidence type="ECO:0000313" key="2">
    <source>
        <dbReference type="EMBL" id="KND90492.1"/>
    </source>
</evidence>
<comment type="caution">
    <text evidence="2">The sequence shown here is derived from an EMBL/GenBank/DDBJ whole genome shotgun (WGS) entry which is preliminary data.</text>
</comment>
<feature type="transmembrane region" description="Helical" evidence="1">
    <location>
        <begin position="102"/>
        <end position="121"/>
    </location>
</feature>
<reference evidence="2 3" key="1">
    <citation type="journal article" date="2015" name="BMC Genomics">
        <title>The genome of the truffle-parasite Tolypocladium ophioglossoides and the evolution of antifungal peptaibiotics.</title>
        <authorList>
            <person name="Quandt C.A."/>
            <person name="Bushley K.E."/>
            <person name="Spatafora J.W."/>
        </authorList>
    </citation>
    <scope>NUCLEOTIDE SEQUENCE [LARGE SCALE GENOMIC DNA]</scope>
    <source>
        <strain evidence="2 3">CBS 100239</strain>
    </source>
</reference>
<proteinExistence type="predicted"/>
<dbReference type="Proteomes" id="UP000036947">
    <property type="component" value="Unassembled WGS sequence"/>
</dbReference>
<protein>
    <submittedName>
        <fullName evidence="2">Uncharacterized protein</fullName>
    </submittedName>
</protein>
<organism evidence="2 3">
    <name type="scientific">Tolypocladium ophioglossoides (strain CBS 100239)</name>
    <name type="common">Snaketongue truffleclub</name>
    <name type="synonym">Elaphocordyceps ophioglossoides</name>
    <dbReference type="NCBI Taxonomy" id="1163406"/>
    <lineage>
        <taxon>Eukaryota</taxon>
        <taxon>Fungi</taxon>
        <taxon>Dikarya</taxon>
        <taxon>Ascomycota</taxon>
        <taxon>Pezizomycotina</taxon>
        <taxon>Sordariomycetes</taxon>
        <taxon>Hypocreomycetidae</taxon>
        <taxon>Hypocreales</taxon>
        <taxon>Ophiocordycipitaceae</taxon>
        <taxon>Tolypocladium</taxon>
    </lineage>
</organism>
<accession>A0A0L0N8U6</accession>
<keyword evidence="1" id="KW-0472">Membrane</keyword>
<feature type="transmembrane region" description="Helical" evidence="1">
    <location>
        <begin position="50"/>
        <end position="74"/>
    </location>
</feature>
<sequence>MYLGSARDTATSSWSTVPIRCAVDAWPTAMSTARPASEMTKRDGIYDEQAIWKVLIPVSVFGWLTFGVICILCLNGRGKAGRWVPEWYLDSDRTGRDKGLVAVWWFAVVVMWPVILPLLGLRKLGMCVAKRVRKGRQGTTRRMLVDEKGSATCKGGCGDSAVSEARG</sequence>
<keyword evidence="3" id="KW-1185">Reference proteome</keyword>
<gene>
    <name evidence="2" type="ORF">TOPH_04665</name>
</gene>
<evidence type="ECO:0000256" key="1">
    <source>
        <dbReference type="SAM" id="Phobius"/>
    </source>
</evidence>
<name>A0A0L0N8U6_TOLOC</name>
<dbReference type="AlphaFoldDB" id="A0A0L0N8U6"/>
<evidence type="ECO:0000313" key="3">
    <source>
        <dbReference type="Proteomes" id="UP000036947"/>
    </source>
</evidence>
<keyword evidence="1" id="KW-0812">Transmembrane</keyword>
<dbReference type="OrthoDB" id="4927953at2759"/>